<dbReference type="Pfam" id="PF12729">
    <property type="entry name" value="4HB_MCP_1"/>
    <property type="match status" value="1"/>
</dbReference>
<dbReference type="Proteomes" id="UP000064137">
    <property type="component" value="Chromosome"/>
</dbReference>
<comment type="subcellular location">
    <subcellularLocation>
        <location evidence="1">Cell membrane</location>
        <topology evidence="1">Multi-pass membrane protein</topology>
    </subcellularLocation>
</comment>
<protein>
    <submittedName>
        <fullName evidence="13">Chemotaxis protein</fullName>
    </submittedName>
</protein>
<keyword evidence="7" id="KW-0472">Membrane</keyword>
<dbReference type="InterPro" id="IPR004089">
    <property type="entry name" value="MCPsignal_dom"/>
</dbReference>
<dbReference type="SMART" id="SM00304">
    <property type="entry name" value="HAMP"/>
    <property type="match status" value="1"/>
</dbReference>
<keyword evidence="8 10" id="KW-0807">Transducer</keyword>
<dbReference type="Pfam" id="PF00015">
    <property type="entry name" value="MCPsignal"/>
    <property type="match status" value="1"/>
</dbReference>
<dbReference type="PROSITE" id="PS50885">
    <property type="entry name" value="HAMP"/>
    <property type="match status" value="1"/>
</dbReference>
<feature type="domain" description="Methyl-accepting transducer" evidence="11">
    <location>
        <begin position="269"/>
        <end position="505"/>
    </location>
</feature>
<dbReference type="EMBL" id="CP013987">
    <property type="protein sequence ID" value="ALZ84984.1"/>
    <property type="molecule type" value="Genomic_DNA"/>
</dbReference>
<evidence type="ECO:0000256" key="4">
    <source>
        <dbReference type="ARBA" id="ARBA00022500"/>
    </source>
</evidence>
<name>A0A0U4W0T3_9PSED</name>
<dbReference type="InterPro" id="IPR024478">
    <property type="entry name" value="HlyB_4HB_MCP"/>
</dbReference>
<evidence type="ECO:0000313" key="14">
    <source>
        <dbReference type="Proteomes" id="UP000064137"/>
    </source>
</evidence>
<reference evidence="13 14" key="1">
    <citation type="submission" date="2016-01" db="EMBL/GenBank/DDBJ databases">
        <title>Annotation of Pseudomonas oryzihabitans USDA-ARS-USMARC-56511.</title>
        <authorList>
            <person name="Harhay G.P."/>
            <person name="Harhay D.M."/>
            <person name="Smith T.P.L."/>
            <person name="Bono J.L."/>
            <person name="Heaton M.P."/>
            <person name="Clawson M.L."/>
            <person name="Chitko-Mckown C.G."/>
            <person name="Capik S.F."/>
            <person name="DeDonder K.D."/>
            <person name="Apley M.D."/>
            <person name="Lubbers B.V."/>
            <person name="White B.J."/>
            <person name="Larson R.L."/>
        </authorList>
    </citation>
    <scope>NUCLEOTIDE SEQUENCE [LARGE SCALE GENOMIC DNA]</scope>
    <source>
        <strain evidence="13 14">USDA-ARS-USMARC-56511</strain>
    </source>
</reference>
<evidence type="ECO:0000256" key="8">
    <source>
        <dbReference type="ARBA" id="ARBA00023224"/>
    </source>
</evidence>
<keyword evidence="6" id="KW-1133">Transmembrane helix</keyword>
<sequence length="541" mass="57033">MMMRTLKMGRRSALAFSIIVAIVITLGAIAVTQMHLLRQSEIKVETDWMPSVRQAGEMTAALLRLRLESLRSLGTLDPALKPEMVDTLADLRGRFSTQVKAYARLVSSDEEQQLYQTVQNGTSAYLGQLDTFETLYRRGDLQGASALANGSLRAAADQVQTQIENLAALNDRGATASGIEATQIYNHGLAWTIGLIATTLLVTVTLALLLTRSITLPISEALRIAQRIANKDLSEDIQVVGRDEAAGLLTALAGMQANLRDTVAHLADSSGQLAAAAEEMTAVIDEGNHGLLRQNDEISQVATAVTEMSAAVDEVARHAEESAGASQQGSALTRAGLQHVGSTLAAIERLTAQVGQSSGQIQTLSSRVQDISNVVDVIRAIAEQTNLLALNAAIEAARAGDQGRGFAVVADEVRALAHRTQQSTREIETMITTIQHDSTEAVKAMQQSSQTAAASLAVARDANGALLAIAEAMGGIDERSALIATAAEEQALVAKDIDRGLISIKDLSDQSAAGASQTSGASNEVSRLAAGLKLVVAEFVI</sequence>
<dbReference type="Gene3D" id="1.10.287.950">
    <property type="entry name" value="Methyl-accepting chemotaxis protein"/>
    <property type="match status" value="1"/>
</dbReference>
<dbReference type="PANTHER" id="PTHR32089:SF120">
    <property type="entry name" value="METHYL-ACCEPTING CHEMOTAXIS PROTEIN TLPQ"/>
    <property type="match status" value="1"/>
</dbReference>
<keyword evidence="5" id="KW-0812">Transmembrane</keyword>
<evidence type="ECO:0000259" key="12">
    <source>
        <dbReference type="PROSITE" id="PS50885"/>
    </source>
</evidence>
<evidence type="ECO:0000256" key="2">
    <source>
        <dbReference type="ARBA" id="ARBA00022475"/>
    </source>
</evidence>
<keyword evidence="2" id="KW-1003">Cell membrane</keyword>
<evidence type="ECO:0000256" key="7">
    <source>
        <dbReference type="ARBA" id="ARBA00023136"/>
    </source>
</evidence>
<dbReference type="FunFam" id="1.10.287.950:FF:000001">
    <property type="entry name" value="Methyl-accepting chemotaxis sensory transducer"/>
    <property type="match status" value="1"/>
</dbReference>
<dbReference type="InterPro" id="IPR047347">
    <property type="entry name" value="YvaQ-like_sensor"/>
</dbReference>
<evidence type="ECO:0000259" key="11">
    <source>
        <dbReference type="PROSITE" id="PS50111"/>
    </source>
</evidence>
<dbReference type="GO" id="GO:0007165">
    <property type="term" value="P:signal transduction"/>
    <property type="evidence" value="ECO:0007669"/>
    <property type="project" value="UniProtKB-KW"/>
</dbReference>
<dbReference type="AlphaFoldDB" id="A0A0U4W0T3"/>
<dbReference type="CDD" id="cd11386">
    <property type="entry name" value="MCP_signal"/>
    <property type="match status" value="1"/>
</dbReference>
<evidence type="ECO:0000256" key="3">
    <source>
        <dbReference type="ARBA" id="ARBA00022481"/>
    </source>
</evidence>
<evidence type="ECO:0000256" key="9">
    <source>
        <dbReference type="ARBA" id="ARBA00029447"/>
    </source>
</evidence>
<dbReference type="SUPFAM" id="SSF58104">
    <property type="entry name" value="Methyl-accepting chemotaxis protein (MCP) signaling domain"/>
    <property type="match status" value="1"/>
</dbReference>
<dbReference type="SMART" id="SM00283">
    <property type="entry name" value="MA"/>
    <property type="match status" value="1"/>
</dbReference>
<organism evidence="13 14">
    <name type="scientific">Pseudomonas oryzihabitans</name>
    <dbReference type="NCBI Taxonomy" id="47885"/>
    <lineage>
        <taxon>Bacteria</taxon>
        <taxon>Pseudomonadati</taxon>
        <taxon>Pseudomonadota</taxon>
        <taxon>Gammaproteobacteria</taxon>
        <taxon>Pseudomonadales</taxon>
        <taxon>Pseudomonadaceae</taxon>
        <taxon>Pseudomonas</taxon>
    </lineage>
</organism>
<dbReference type="OrthoDB" id="9781845at2"/>
<dbReference type="PANTHER" id="PTHR32089">
    <property type="entry name" value="METHYL-ACCEPTING CHEMOTAXIS PROTEIN MCPB"/>
    <property type="match status" value="1"/>
</dbReference>
<dbReference type="GO" id="GO:0006935">
    <property type="term" value="P:chemotaxis"/>
    <property type="evidence" value="ECO:0007669"/>
    <property type="project" value="UniProtKB-KW"/>
</dbReference>
<evidence type="ECO:0000256" key="5">
    <source>
        <dbReference type="ARBA" id="ARBA00022692"/>
    </source>
</evidence>
<evidence type="ECO:0000256" key="1">
    <source>
        <dbReference type="ARBA" id="ARBA00004651"/>
    </source>
</evidence>
<feature type="domain" description="HAMP" evidence="12">
    <location>
        <begin position="212"/>
        <end position="264"/>
    </location>
</feature>
<keyword evidence="4" id="KW-0145">Chemotaxis</keyword>
<evidence type="ECO:0000313" key="13">
    <source>
        <dbReference type="EMBL" id="ALZ84984.1"/>
    </source>
</evidence>
<comment type="similarity">
    <text evidence="9">Belongs to the methyl-accepting chemotaxis (MCP) protein family.</text>
</comment>
<dbReference type="Pfam" id="PF00672">
    <property type="entry name" value="HAMP"/>
    <property type="match status" value="1"/>
</dbReference>
<gene>
    <name evidence="13" type="ORF">APT59_12585</name>
</gene>
<keyword evidence="3" id="KW-0488">Methylation</keyword>
<proteinExistence type="inferred from homology"/>
<dbReference type="InterPro" id="IPR003660">
    <property type="entry name" value="HAMP_dom"/>
</dbReference>
<dbReference type="CDD" id="cd19411">
    <property type="entry name" value="MCP2201-like_sensor"/>
    <property type="match status" value="1"/>
</dbReference>
<dbReference type="GO" id="GO:0005886">
    <property type="term" value="C:plasma membrane"/>
    <property type="evidence" value="ECO:0007669"/>
    <property type="project" value="UniProtKB-SubCell"/>
</dbReference>
<dbReference type="PROSITE" id="PS50111">
    <property type="entry name" value="CHEMOTAXIS_TRANSDUC_2"/>
    <property type="match status" value="1"/>
</dbReference>
<evidence type="ECO:0000256" key="10">
    <source>
        <dbReference type="PROSITE-ProRule" id="PRU00284"/>
    </source>
</evidence>
<accession>A0A0U4W0T3</accession>
<dbReference type="KEGG" id="por:APT59_12585"/>
<evidence type="ECO:0000256" key="6">
    <source>
        <dbReference type="ARBA" id="ARBA00022989"/>
    </source>
</evidence>